<comment type="caution">
    <text evidence="4">The sequence shown here is derived from an EMBL/GenBank/DDBJ whole genome shotgun (WGS) entry which is preliminary data.</text>
</comment>
<sequence>MEIGIDSFAAKFDDNSNDNDVEALEQLLDRIEHADKMGLHSFGIGEHHRREFLDSAPTMILAAAAARTKRIRLHSAVTVLSAGDPVRVFQNFATLDLLSKGRAEMVVGRGSFVEAYPLFGLSLQDYDALFAEKLGLLLKIRDNEFVTWSGKFRPAMNNQPVYPRPVQKPLPIWLGVGGTPESFVRAGMLGLPLMVAIIGGETHRFRPLVDLYRQAGLRAGYKPEQLIVGMHAFGYVAENSKQAADEMYEGYKIAMSGSIAKDRNFPPITRPRFDAQAGPLGAFLLGSPQDVAEKIKRHSDALGGLTRVSFQMDTANMKHDQLMNAIELIGTQVIPMVNDINDLGLPLK</sequence>
<organism evidence="4 5">
    <name type="scientific">Dyadobacter arcticus</name>
    <dbReference type="NCBI Taxonomy" id="1078754"/>
    <lineage>
        <taxon>Bacteria</taxon>
        <taxon>Pseudomonadati</taxon>
        <taxon>Bacteroidota</taxon>
        <taxon>Cytophagia</taxon>
        <taxon>Cytophagales</taxon>
        <taxon>Spirosomataceae</taxon>
        <taxon>Dyadobacter</taxon>
    </lineage>
</organism>
<dbReference type="Pfam" id="PF00296">
    <property type="entry name" value="Bac_luciferase"/>
    <property type="match status" value="1"/>
</dbReference>
<evidence type="ECO:0000256" key="1">
    <source>
        <dbReference type="ARBA" id="ARBA00023002"/>
    </source>
</evidence>
<dbReference type="EMBL" id="JAASQJ010000003">
    <property type="protein sequence ID" value="NIJ54567.1"/>
    <property type="molecule type" value="Genomic_DNA"/>
</dbReference>
<dbReference type="InterPro" id="IPR011251">
    <property type="entry name" value="Luciferase-like_dom"/>
</dbReference>
<evidence type="ECO:0000256" key="2">
    <source>
        <dbReference type="ARBA" id="ARBA00023033"/>
    </source>
</evidence>
<name>A0ABX0UNY1_9BACT</name>
<dbReference type="SUPFAM" id="SSF51679">
    <property type="entry name" value="Bacterial luciferase-like"/>
    <property type="match status" value="1"/>
</dbReference>
<protein>
    <submittedName>
        <fullName evidence="4">LLM family oxidoreductase</fullName>
    </submittedName>
</protein>
<feature type="domain" description="Luciferase-like" evidence="3">
    <location>
        <begin position="15"/>
        <end position="297"/>
    </location>
</feature>
<evidence type="ECO:0000313" key="5">
    <source>
        <dbReference type="Proteomes" id="UP001179181"/>
    </source>
</evidence>
<dbReference type="PANTHER" id="PTHR30137">
    <property type="entry name" value="LUCIFERASE-LIKE MONOOXYGENASE"/>
    <property type="match status" value="1"/>
</dbReference>
<dbReference type="PANTHER" id="PTHR30137:SF8">
    <property type="entry name" value="BLR5498 PROTEIN"/>
    <property type="match status" value="1"/>
</dbReference>
<reference evidence="4 5" key="1">
    <citation type="submission" date="2020-03" db="EMBL/GenBank/DDBJ databases">
        <title>Genomic Encyclopedia of Type Strains, Phase IV (KMG-IV): sequencing the most valuable type-strain genomes for metagenomic binning, comparative biology and taxonomic classification.</title>
        <authorList>
            <person name="Goeker M."/>
        </authorList>
    </citation>
    <scope>NUCLEOTIDE SEQUENCE [LARGE SCALE GENOMIC DNA]</scope>
    <source>
        <strain evidence="4 5">DSM 102865</strain>
    </source>
</reference>
<dbReference type="Proteomes" id="UP001179181">
    <property type="component" value="Unassembled WGS sequence"/>
</dbReference>
<dbReference type="InterPro" id="IPR022290">
    <property type="entry name" value="LLM_Atu2307-like"/>
</dbReference>
<gene>
    <name evidence="4" type="ORF">FHS68_003749</name>
</gene>
<keyword evidence="1" id="KW-0560">Oxidoreductase</keyword>
<evidence type="ECO:0000259" key="3">
    <source>
        <dbReference type="Pfam" id="PF00296"/>
    </source>
</evidence>
<dbReference type="NCBIfam" id="TIGR03858">
    <property type="entry name" value="LLM_2I7G"/>
    <property type="match status" value="1"/>
</dbReference>
<dbReference type="Gene3D" id="3.20.20.30">
    <property type="entry name" value="Luciferase-like domain"/>
    <property type="match status" value="1"/>
</dbReference>
<evidence type="ECO:0000313" key="4">
    <source>
        <dbReference type="EMBL" id="NIJ54567.1"/>
    </source>
</evidence>
<proteinExistence type="predicted"/>
<keyword evidence="2" id="KW-0503">Monooxygenase</keyword>
<keyword evidence="5" id="KW-1185">Reference proteome</keyword>
<dbReference type="RefSeq" id="WP_167272918.1">
    <property type="nucleotide sequence ID" value="NZ_JAASQJ010000003.1"/>
</dbReference>
<dbReference type="InterPro" id="IPR036661">
    <property type="entry name" value="Luciferase-like_sf"/>
</dbReference>
<dbReference type="InterPro" id="IPR050766">
    <property type="entry name" value="Bact_Lucif_Oxidored"/>
</dbReference>
<accession>A0ABX0UNY1</accession>